<dbReference type="CDD" id="cd00067">
    <property type="entry name" value="GAL4"/>
    <property type="match status" value="1"/>
</dbReference>
<evidence type="ECO:0000256" key="2">
    <source>
        <dbReference type="ARBA" id="ARBA00023242"/>
    </source>
</evidence>
<dbReference type="OrthoDB" id="1919336at2759"/>
<name>A0A1Q8RSD6_9PEZI</name>
<dbReference type="SMART" id="SM00066">
    <property type="entry name" value="GAL4"/>
    <property type="match status" value="1"/>
</dbReference>
<dbReference type="GO" id="GO:0008270">
    <property type="term" value="F:zinc ion binding"/>
    <property type="evidence" value="ECO:0007669"/>
    <property type="project" value="InterPro"/>
</dbReference>
<dbReference type="PANTHER" id="PTHR37534:SF43">
    <property type="entry name" value="FINGER DOMAIN PROTEIN, PUTATIVE (AFU_ORTHOLOGUE AFUA_1G01850)-RELATED"/>
    <property type="match status" value="1"/>
</dbReference>
<feature type="domain" description="Zn(2)-C6 fungal-type" evidence="4">
    <location>
        <begin position="22"/>
        <end position="52"/>
    </location>
</feature>
<dbReference type="Gene3D" id="4.10.240.10">
    <property type="entry name" value="Zn(2)-C6 fungal-type DNA-binding domain"/>
    <property type="match status" value="1"/>
</dbReference>
<evidence type="ECO:0000256" key="3">
    <source>
        <dbReference type="SAM" id="MobiDB-lite"/>
    </source>
</evidence>
<dbReference type="InterPro" id="IPR036864">
    <property type="entry name" value="Zn2-C6_fun-type_DNA-bd_sf"/>
</dbReference>
<evidence type="ECO:0000313" key="6">
    <source>
        <dbReference type="Proteomes" id="UP000186583"/>
    </source>
</evidence>
<dbReference type="Pfam" id="PF11951">
    <property type="entry name" value="Fungal_trans_2"/>
    <property type="match status" value="1"/>
</dbReference>
<comment type="caution">
    <text evidence="5">The sequence shown here is derived from an EMBL/GenBank/DDBJ whole genome shotgun (WGS) entry which is preliminary data.</text>
</comment>
<dbReference type="Pfam" id="PF00172">
    <property type="entry name" value="Zn_clus"/>
    <property type="match status" value="1"/>
</dbReference>
<dbReference type="InterPro" id="IPR021858">
    <property type="entry name" value="Fun_TF"/>
</dbReference>
<sequence>MSSTAPRPRRTLAGPIFRVRTGCLTCRGRKKKCDETKPRCRGCERNRLECRWPASTSHNSSARSPREASVAAPVPASVSASASASDSASASASEPTRQGAGETSPPCPSPKPSVSSPRSLTQRERVLNTSPVLLTVSHLQSSESPDASSTDNTSSPSTTRETVVDQDESVASPSLCDTSVDALASFDFASFSSNAIEENEDDNPMDVEDGRALSPLRRTSIVNRHVPRAVSFLPGSHDSVSLELMSHYLGATTISMANGSTLENPFSEQLIPLAFSSDLVLQLLLTQSAVHRASKSLVAADRIATKYYNQSLRLFQQHISNFMGGQQGEETLILGVSALIFCLIETAKGDINGATYDHLMAAQSLLLPSLLMNNSLQKVLKDFLVEYYVYTATVSMISIDARLSNQLFLSNDLVLLATDLVASAYVGNLCGCWLELLLFIPSVFDFGRRLMVHADDPSWRATSDDFLLFAQLLNQIQNWTPNPAVSPDVIQAGYIYQKAILLYLYTAMNALEKDETGLHAASIQTTLAEALSHLAQLPPSVRINTSLCWPIAVIGSCVVDPEQQTFLRDRLGHMFSVIGLGNMTQTTILLRHIWEQNEASGIGAGPWNICRVMNEKQIWLSFA</sequence>
<keyword evidence="2" id="KW-0539">Nucleus</keyword>
<gene>
    <name evidence="5" type="ORF">CCHL11_03566</name>
</gene>
<dbReference type="GO" id="GO:0045944">
    <property type="term" value="P:positive regulation of transcription by RNA polymerase II"/>
    <property type="evidence" value="ECO:0007669"/>
    <property type="project" value="TreeGrafter"/>
</dbReference>
<keyword evidence="6" id="KW-1185">Reference proteome</keyword>
<reference evidence="5 6" key="1">
    <citation type="submission" date="2016-11" db="EMBL/GenBank/DDBJ databases">
        <title>Draft Genome Assembly of Colletotrichum chlorophyti a pathogen of herbaceous plants.</title>
        <authorList>
            <person name="Gan P."/>
            <person name="Narusaka M."/>
            <person name="Tsushima A."/>
            <person name="Narusaka Y."/>
            <person name="Takano Y."/>
            <person name="Shirasu K."/>
        </authorList>
    </citation>
    <scope>NUCLEOTIDE SEQUENCE [LARGE SCALE GENOMIC DNA]</scope>
    <source>
        <strain evidence="5 6">NTL11</strain>
    </source>
</reference>
<dbReference type="PROSITE" id="PS50048">
    <property type="entry name" value="ZN2_CY6_FUNGAL_2"/>
    <property type="match status" value="1"/>
</dbReference>
<comment type="subcellular location">
    <subcellularLocation>
        <location evidence="1">Nucleus</location>
    </subcellularLocation>
</comment>
<evidence type="ECO:0000313" key="5">
    <source>
        <dbReference type="EMBL" id="OLN87231.1"/>
    </source>
</evidence>
<dbReference type="GO" id="GO:0005634">
    <property type="term" value="C:nucleus"/>
    <property type="evidence" value="ECO:0007669"/>
    <property type="project" value="UniProtKB-SubCell"/>
</dbReference>
<dbReference type="EMBL" id="MPGH01000101">
    <property type="protein sequence ID" value="OLN87231.1"/>
    <property type="molecule type" value="Genomic_DNA"/>
</dbReference>
<feature type="region of interest" description="Disordered" evidence="3">
    <location>
        <begin position="138"/>
        <end position="173"/>
    </location>
</feature>
<feature type="compositionally biased region" description="Low complexity" evidence="3">
    <location>
        <begin position="144"/>
        <end position="159"/>
    </location>
</feature>
<evidence type="ECO:0000256" key="1">
    <source>
        <dbReference type="ARBA" id="ARBA00004123"/>
    </source>
</evidence>
<dbReference type="SUPFAM" id="SSF57701">
    <property type="entry name" value="Zn2/Cys6 DNA-binding domain"/>
    <property type="match status" value="1"/>
</dbReference>
<dbReference type="InterPro" id="IPR001138">
    <property type="entry name" value="Zn2Cys6_DnaBD"/>
</dbReference>
<dbReference type="AlphaFoldDB" id="A0A1Q8RSD6"/>
<accession>A0A1Q8RSD6</accession>
<organism evidence="5 6">
    <name type="scientific">Colletotrichum chlorophyti</name>
    <dbReference type="NCBI Taxonomy" id="708187"/>
    <lineage>
        <taxon>Eukaryota</taxon>
        <taxon>Fungi</taxon>
        <taxon>Dikarya</taxon>
        <taxon>Ascomycota</taxon>
        <taxon>Pezizomycotina</taxon>
        <taxon>Sordariomycetes</taxon>
        <taxon>Hypocreomycetidae</taxon>
        <taxon>Glomerellales</taxon>
        <taxon>Glomerellaceae</taxon>
        <taxon>Colletotrichum</taxon>
    </lineage>
</organism>
<dbReference type="GO" id="GO:0000981">
    <property type="term" value="F:DNA-binding transcription factor activity, RNA polymerase II-specific"/>
    <property type="evidence" value="ECO:0007669"/>
    <property type="project" value="InterPro"/>
</dbReference>
<dbReference type="STRING" id="708187.A0A1Q8RSD6"/>
<feature type="region of interest" description="Disordered" evidence="3">
    <location>
        <begin position="51"/>
        <end position="122"/>
    </location>
</feature>
<feature type="compositionally biased region" description="Low complexity" evidence="3">
    <location>
        <begin position="68"/>
        <end position="93"/>
    </location>
</feature>
<dbReference type="PANTHER" id="PTHR37534">
    <property type="entry name" value="TRANSCRIPTIONAL ACTIVATOR PROTEIN UGA3"/>
    <property type="match status" value="1"/>
</dbReference>
<proteinExistence type="predicted"/>
<evidence type="ECO:0000259" key="4">
    <source>
        <dbReference type="PROSITE" id="PS50048"/>
    </source>
</evidence>
<dbReference type="Proteomes" id="UP000186583">
    <property type="component" value="Unassembled WGS sequence"/>
</dbReference>
<dbReference type="PROSITE" id="PS00463">
    <property type="entry name" value="ZN2_CY6_FUNGAL_1"/>
    <property type="match status" value="1"/>
</dbReference>
<dbReference type="GO" id="GO:0000976">
    <property type="term" value="F:transcription cis-regulatory region binding"/>
    <property type="evidence" value="ECO:0007669"/>
    <property type="project" value="TreeGrafter"/>
</dbReference>
<feature type="compositionally biased region" description="Polar residues" evidence="3">
    <location>
        <begin position="54"/>
        <end position="63"/>
    </location>
</feature>
<protein>
    <submittedName>
        <fullName evidence="5">Zinc cluster transcription factor CZF1</fullName>
    </submittedName>
</protein>